<evidence type="ECO:0008006" key="3">
    <source>
        <dbReference type="Google" id="ProtNLM"/>
    </source>
</evidence>
<gene>
    <name evidence="1" type="ORF">NQG31_12385</name>
</gene>
<reference evidence="1 2" key="1">
    <citation type="submission" date="2022-07" db="EMBL/GenBank/DDBJ databases">
        <title>Genomic and pangenome structural analysis of the polyextremophile Exiguobacterium.</title>
        <authorList>
            <person name="Shen L."/>
        </authorList>
    </citation>
    <scope>NUCLEOTIDE SEQUENCE [LARGE SCALE GENOMIC DNA]</scope>
    <source>
        <strain evidence="1 2">12_1</strain>
    </source>
</reference>
<protein>
    <recommendedName>
        <fullName evidence="3">Flagellar hook-length control protein FliK</fullName>
    </recommendedName>
</protein>
<dbReference type="EMBL" id="JANIEK010000061">
    <property type="protein sequence ID" value="MCT4796345.1"/>
    <property type="molecule type" value="Genomic_DNA"/>
</dbReference>
<keyword evidence="2" id="KW-1185">Reference proteome</keyword>
<dbReference type="Proteomes" id="UP001206821">
    <property type="component" value="Unassembled WGS sequence"/>
</dbReference>
<comment type="caution">
    <text evidence="1">The sequence shown here is derived from an EMBL/GenBank/DDBJ whole genome shotgun (WGS) entry which is preliminary data.</text>
</comment>
<proteinExistence type="predicted"/>
<evidence type="ECO:0000313" key="1">
    <source>
        <dbReference type="EMBL" id="MCT4796345.1"/>
    </source>
</evidence>
<name>A0ABT2L2Q1_9BACL</name>
<accession>A0ABT2L2Q1</accession>
<dbReference type="RefSeq" id="WP_034815079.1">
    <property type="nucleotide sequence ID" value="NZ_JANIEK010000061.1"/>
</dbReference>
<sequence length="279" mass="31226">MRIDHQGVMPFKVTEQTSRQLLVGNTVVGRVLQLLPGGEAVMQLPQGLFRVGVNADVKENVTYKMVVTELEPKLVLKVVPQTTEAQVARSPLALLTSELAKFARQPLETPEQIKVQGQKLLDSGAGSEVKQLIGELFRTKDAKFEPFMRAQETFNALQTSPFAAHGFHIPHLGPFENVKFRLEGPKREMLDADHARIVLFLETPRFGETGIDLLVHKRQITIKVYNEGHDLSPFVRAYEPTLSLALHNAGYELSRFAFEQKIEAVPEPFAPLGKVDLRI</sequence>
<evidence type="ECO:0000313" key="2">
    <source>
        <dbReference type="Proteomes" id="UP001206821"/>
    </source>
</evidence>
<organism evidence="1 2">
    <name type="scientific">Exiguobacterium alkaliphilum</name>
    <dbReference type="NCBI Taxonomy" id="1428684"/>
    <lineage>
        <taxon>Bacteria</taxon>
        <taxon>Bacillati</taxon>
        <taxon>Bacillota</taxon>
        <taxon>Bacilli</taxon>
        <taxon>Bacillales</taxon>
        <taxon>Bacillales Family XII. Incertae Sedis</taxon>
        <taxon>Exiguobacterium</taxon>
    </lineage>
</organism>